<evidence type="ECO:0000313" key="4">
    <source>
        <dbReference type="Proteomes" id="UP000003678"/>
    </source>
</evidence>
<evidence type="ECO:0000259" key="1">
    <source>
        <dbReference type="Pfam" id="PF09722"/>
    </source>
</evidence>
<protein>
    <submittedName>
        <fullName evidence="3">Uncharacterized protein</fullName>
    </submittedName>
</protein>
<dbReference type="InterPro" id="IPR046847">
    <property type="entry name" value="Xre-like_HTH"/>
</dbReference>
<evidence type="ECO:0000313" key="3">
    <source>
        <dbReference type="EMBL" id="EEH13623.1"/>
    </source>
</evidence>
<dbReference type="InterPro" id="IPR024467">
    <property type="entry name" value="Xre/MbcA/ParS-like_toxin-bd"/>
</dbReference>
<dbReference type="Proteomes" id="UP000003678">
    <property type="component" value="Unassembled WGS sequence"/>
</dbReference>
<dbReference type="AlphaFoldDB" id="C0G9K9"/>
<accession>C0G9K9</accession>
<feature type="domain" description="Antitoxin Xre/MbcA/ParS-like toxin-binding" evidence="1">
    <location>
        <begin position="126"/>
        <end position="176"/>
    </location>
</feature>
<dbReference type="Pfam" id="PF20432">
    <property type="entry name" value="Xre-like-HTH"/>
    <property type="match status" value="1"/>
</dbReference>
<evidence type="ECO:0000259" key="2">
    <source>
        <dbReference type="Pfam" id="PF20432"/>
    </source>
</evidence>
<comment type="caution">
    <text evidence="3">The sequence shown here is derived from an EMBL/GenBank/DDBJ whole genome shotgun (WGS) entry which is preliminary data.</text>
</comment>
<name>C0G9K9_9HYPH</name>
<organism evidence="3 4">
    <name type="scientific">Brucella ceti str. Cudo</name>
    <dbReference type="NCBI Taxonomy" id="595497"/>
    <lineage>
        <taxon>Bacteria</taxon>
        <taxon>Pseudomonadati</taxon>
        <taxon>Pseudomonadota</taxon>
        <taxon>Alphaproteobacteria</taxon>
        <taxon>Hyphomicrobiales</taxon>
        <taxon>Brucellaceae</taxon>
        <taxon>Brucella/Ochrobactrum group</taxon>
        <taxon>Brucella</taxon>
    </lineage>
</organism>
<reference evidence="3 4" key="1">
    <citation type="submission" date="2009-03" db="EMBL/GenBank/DDBJ databases">
        <authorList>
            <person name="Setubal J.C."/>
            <person name="Boyle S."/>
            <person name="Crasta O.R."/>
            <person name="Gillespie J.J."/>
            <person name="Kenyon R.W."/>
            <person name="Lu J."/>
            <person name="Mane S."/>
            <person name="Nagrani S."/>
            <person name="Shallom J.M."/>
            <person name="Shallom S."/>
            <person name="Shukla M."/>
            <person name="Snyder E.E."/>
            <person name="Sobral B.W."/>
            <person name="Wattam A.R."/>
            <person name="Will R."/>
            <person name="Williams K."/>
            <person name="Yoo H."/>
            <person name="Bruce D.H."/>
            <person name="Detter C."/>
            <person name="Munk C."/>
            <person name="Brettin T.S."/>
            <person name="Ficht T."/>
        </authorList>
    </citation>
    <scope>NUCLEOTIDE SEQUENCE [LARGE SCALE GENOMIC DNA]</scope>
    <source>
        <strain evidence="3 4">Cudo</strain>
    </source>
</reference>
<proteinExistence type="predicted"/>
<feature type="domain" description="Antitoxin Xre-like helix-turn-helix" evidence="2">
    <location>
        <begin position="56"/>
        <end position="117"/>
    </location>
</feature>
<sequence>MSGYPRLQKSKIGLYSNLDKMEAIMATNSAAMKPVISKGPDMLDARRFTPASRKRLSAPGLRTFLAIADLWKLDEQQRLLVLGLPSRSTYYNWVKAVREHRDITLDVDVLMRLSAVLGIHQALGVLYPGEAAGRKWLHTPNGASLFGGQPPLQLVASGTQDGLMAVRRFLDAARGGLYMEPNALDRAFHPYHDEDVVFS</sequence>
<dbReference type="EMBL" id="ACJD01000006">
    <property type="protein sequence ID" value="EEH13623.1"/>
    <property type="molecule type" value="Genomic_DNA"/>
</dbReference>
<dbReference type="Pfam" id="PF09722">
    <property type="entry name" value="Xre_MbcA_ParS_C"/>
    <property type="match status" value="1"/>
</dbReference>
<gene>
    <name evidence="3" type="ORF">BCETI_6000583</name>
</gene>